<evidence type="ECO:0000313" key="1">
    <source>
        <dbReference type="EMBL" id="SEK86559.1"/>
    </source>
</evidence>
<proteinExistence type="predicted"/>
<protein>
    <submittedName>
        <fullName evidence="1">Uncharacterized protein</fullName>
    </submittedName>
</protein>
<name>A0A1H7KIE5_9PROT</name>
<keyword evidence="2" id="KW-1185">Reference proteome</keyword>
<accession>A0A1H7KIE5</accession>
<organism evidence="1 2">
    <name type="scientific">Nitrosovibrio tenuis</name>
    <dbReference type="NCBI Taxonomy" id="1233"/>
    <lineage>
        <taxon>Bacteria</taxon>
        <taxon>Pseudomonadati</taxon>
        <taxon>Pseudomonadota</taxon>
        <taxon>Betaproteobacteria</taxon>
        <taxon>Nitrosomonadales</taxon>
        <taxon>Nitrosomonadaceae</taxon>
        <taxon>Nitrosovibrio</taxon>
    </lineage>
</organism>
<evidence type="ECO:0000313" key="2">
    <source>
        <dbReference type="Proteomes" id="UP000198620"/>
    </source>
</evidence>
<dbReference type="STRING" id="1233.SAMN05216387_103240"/>
<reference evidence="1 2" key="1">
    <citation type="submission" date="2016-10" db="EMBL/GenBank/DDBJ databases">
        <authorList>
            <person name="de Groot N.N."/>
        </authorList>
    </citation>
    <scope>NUCLEOTIDE SEQUENCE [LARGE SCALE GENOMIC DNA]</scope>
    <source>
        <strain evidence="1 2">Nv1</strain>
    </source>
</reference>
<dbReference type="AlphaFoldDB" id="A0A1H7KIE5"/>
<gene>
    <name evidence="1" type="ORF">SAMN05216387_103240</name>
</gene>
<sequence length="55" mass="5974">MHPCSVLSSLFAVVDNARRVSLRSPVPIPLLEAFISLPGFPASTMTYLPKSLSCR</sequence>
<dbReference type="Proteomes" id="UP000198620">
    <property type="component" value="Unassembled WGS sequence"/>
</dbReference>
<dbReference type="EMBL" id="FOBH01000003">
    <property type="protein sequence ID" value="SEK86559.1"/>
    <property type="molecule type" value="Genomic_DNA"/>
</dbReference>